<keyword evidence="2" id="KW-1185">Reference proteome</keyword>
<accession>A0ABZ0ZXI2</accession>
<dbReference type="EMBL" id="CP141059">
    <property type="protein sequence ID" value="WQQ28654.1"/>
    <property type="molecule type" value="Genomic_DNA"/>
</dbReference>
<protein>
    <submittedName>
        <fullName evidence="1">Uncharacterized protein</fullName>
    </submittedName>
</protein>
<sequence>MALGHRAAQKGDVMHRVRITRVLTVMGAAATVAVLSAVPVAADPSWSESFVDEFDDVSEDWCGVEGLDVRVVGTAQGWEGFKSGGKGPLDYFHSKVKIDEVHIAPTGVETRFTANVVDKDSFVVETESTFEIDALATGNATLYGPDGKAIARDPGQIRFHLSVDKETGEETFTLLRESTGRTDDFCAAELAAFGVALS</sequence>
<reference evidence="2" key="1">
    <citation type="submission" date="2023-12" db="EMBL/GenBank/DDBJ databases">
        <title>Novel species in genus Nocardioides.</title>
        <authorList>
            <person name="Zhou H."/>
        </authorList>
    </citation>
    <scope>NUCLEOTIDE SEQUENCE [LARGE SCALE GENOMIC DNA]</scope>
    <source>
        <strain evidence="2">HM61</strain>
    </source>
</reference>
<proteinExistence type="predicted"/>
<organism evidence="1 2">
    <name type="scientific">Nocardioides bizhenqiangii</name>
    <dbReference type="NCBI Taxonomy" id="3095076"/>
    <lineage>
        <taxon>Bacteria</taxon>
        <taxon>Bacillati</taxon>
        <taxon>Actinomycetota</taxon>
        <taxon>Actinomycetes</taxon>
        <taxon>Propionibacteriales</taxon>
        <taxon>Nocardioidaceae</taxon>
        <taxon>Nocardioides</taxon>
    </lineage>
</organism>
<evidence type="ECO:0000313" key="1">
    <source>
        <dbReference type="EMBL" id="WQQ28654.1"/>
    </source>
</evidence>
<dbReference type="Proteomes" id="UP001327225">
    <property type="component" value="Chromosome"/>
</dbReference>
<name>A0ABZ0ZXI2_9ACTN</name>
<evidence type="ECO:0000313" key="2">
    <source>
        <dbReference type="Proteomes" id="UP001327225"/>
    </source>
</evidence>
<dbReference type="RefSeq" id="WP_322457034.1">
    <property type="nucleotide sequence ID" value="NZ_CP141059.1"/>
</dbReference>
<gene>
    <name evidence="1" type="ORF">SHK19_10570</name>
</gene>